<dbReference type="Pfam" id="PF08240">
    <property type="entry name" value="ADH_N"/>
    <property type="match status" value="1"/>
</dbReference>
<evidence type="ECO:0000313" key="11">
    <source>
        <dbReference type="Proteomes" id="UP000006659"/>
    </source>
</evidence>
<dbReference type="GO" id="GO:0004022">
    <property type="term" value="F:alcohol dehydrogenase (NAD+) activity"/>
    <property type="evidence" value="ECO:0007669"/>
    <property type="project" value="UniProtKB-EC"/>
</dbReference>
<organism evidence="10 11">
    <name type="scientific">Corynebacterium variabile (strain DSM 44702 / CIP 107183 / JCM 12073 / NCIMB 30131)</name>
    <name type="common">Corynebacterium mooreparkense</name>
    <dbReference type="NCBI Taxonomy" id="858619"/>
    <lineage>
        <taxon>Bacteria</taxon>
        <taxon>Bacillati</taxon>
        <taxon>Actinomycetota</taxon>
        <taxon>Actinomycetes</taxon>
        <taxon>Mycobacteriales</taxon>
        <taxon>Corynebacteriaceae</taxon>
        <taxon>Corynebacterium</taxon>
    </lineage>
</organism>
<evidence type="ECO:0000256" key="8">
    <source>
        <dbReference type="ARBA" id="ARBA00049243"/>
    </source>
</evidence>
<dbReference type="Gene3D" id="3.90.180.10">
    <property type="entry name" value="Medium-chain alcohol dehydrogenases, catalytic domain"/>
    <property type="match status" value="1"/>
</dbReference>
<proteinExistence type="inferred from homology"/>
<dbReference type="NCBIfam" id="TIGR02822">
    <property type="entry name" value="adh_fam_2"/>
    <property type="match status" value="1"/>
</dbReference>
<protein>
    <recommendedName>
        <fullName evidence="3">alcohol dehydrogenase</fullName>
        <ecNumber evidence="3">1.1.1.1</ecNumber>
    </recommendedName>
</protein>
<accession>G0HB19</accession>
<evidence type="ECO:0000256" key="5">
    <source>
        <dbReference type="ARBA" id="ARBA00022833"/>
    </source>
</evidence>
<dbReference type="eggNOG" id="COG1064">
    <property type="taxonomic scope" value="Bacteria"/>
</dbReference>
<dbReference type="SUPFAM" id="SSF51735">
    <property type="entry name" value="NAD(P)-binding Rossmann-fold domains"/>
    <property type="match status" value="1"/>
</dbReference>
<sequence>MTTHTTRDATIPTTMRAWQVTTPGPVDGDTPPLELVEKPVPGPGPGELLVHVHTCGVCRTDLHVTEGDLDVHREHVIPGHEIVGDVVAVGEAVASSWEGARVGVAWLRSTCGECRWCRAGTENLCPHSTYTGWDADGGYAEYTTVRADFAYRLPETGSDGTGEDAASGAASEVASDTALSPLLCAGIIGYHALQRAGLPESTPEQPARLGLYGFGGSAHLCVQLALASGARVHVLTRDKAAQDLALSLGCASAAGAYDMPPEPLDAAVLFAPVGDIVPVALRALDRGGVLSIAGIHLSDTPPLNYENELFYEKEIRSVTSNTRAQGREFLSLVEEHGVRATTHEYPMSRGLDALRDLKAGRFDGAAVLVNDF</sequence>
<evidence type="ECO:0000259" key="9">
    <source>
        <dbReference type="Pfam" id="PF08240"/>
    </source>
</evidence>
<dbReference type="GO" id="GO:0005737">
    <property type="term" value="C:cytoplasm"/>
    <property type="evidence" value="ECO:0007669"/>
    <property type="project" value="TreeGrafter"/>
</dbReference>
<comment type="similarity">
    <text evidence="2">Belongs to the zinc-containing alcohol dehydrogenase family.</text>
</comment>
<evidence type="ECO:0000256" key="4">
    <source>
        <dbReference type="ARBA" id="ARBA00022723"/>
    </source>
</evidence>
<keyword evidence="5" id="KW-0862">Zinc</keyword>
<evidence type="ECO:0000256" key="7">
    <source>
        <dbReference type="ARBA" id="ARBA00049164"/>
    </source>
</evidence>
<dbReference type="InterPro" id="IPR002328">
    <property type="entry name" value="ADH_Zn_CS"/>
</dbReference>
<dbReference type="InterPro" id="IPR036291">
    <property type="entry name" value="NAD(P)-bd_dom_sf"/>
</dbReference>
<dbReference type="KEGG" id="cva:CVAR_0791"/>
<dbReference type="PANTHER" id="PTHR42940:SF8">
    <property type="entry name" value="VACUOLAR PROTEIN SORTING-ASSOCIATED PROTEIN 11"/>
    <property type="match status" value="1"/>
</dbReference>
<comment type="cofactor">
    <cofactor evidence="1">
        <name>Zn(2+)</name>
        <dbReference type="ChEBI" id="CHEBI:29105"/>
    </cofactor>
</comment>
<evidence type="ECO:0000256" key="1">
    <source>
        <dbReference type="ARBA" id="ARBA00001947"/>
    </source>
</evidence>
<evidence type="ECO:0000256" key="3">
    <source>
        <dbReference type="ARBA" id="ARBA00013190"/>
    </source>
</evidence>
<evidence type="ECO:0000256" key="2">
    <source>
        <dbReference type="ARBA" id="ARBA00008072"/>
    </source>
</evidence>
<comment type="catalytic activity">
    <reaction evidence="7">
        <text>a secondary alcohol + NAD(+) = a ketone + NADH + H(+)</text>
        <dbReference type="Rhea" id="RHEA:10740"/>
        <dbReference type="ChEBI" id="CHEBI:15378"/>
        <dbReference type="ChEBI" id="CHEBI:17087"/>
        <dbReference type="ChEBI" id="CHEBI:35681"/>
        <dbReference type="ChEBI" id="CHEBI:57540"/>
        <dbReference type="ChEBI" id="CHEBI:57945"/>
        <dbReference type="EC" id="1.1.1.1"/>
    </reaction>
</comment>
<dbReference type="InterPro" id="IPR013154">
    <property type="entry name" value="ADH-like_N"/>
</dbReference>
<dbReference type="CDD" id="cd08298">
    <property type="entry name" value="CAD2"/>
    <property type="match status" value="1"/>
</dbReference>
<keyword evidence="6 10" id="KW-0560">Oxidoreductase</keyword>
<dbReference type="PROSITE" id="PS00059">
    <property type="entry name" value="ADH_ZINC"/>
    <property type="match status" value="1"/>
</dbReference>
<evidence type="ECO:0000256" key="6">
    <source>
        <dbReference type="ARBA" id="ARBA00023002"/>
    </source>
</evidence>
<name>G0HB19_CORVD</name>
<dbReference type="Gene3D" id="3.40.50.720">
    <property type="entry name" value="NAD(P)-binding Rossmann-like Domain"/>
    <property type="match status" value="1"/>
</dbReference>
<dbReference type="EMBL" id="CP002917">
    <property type="protein sequence ID" value="AEK36144.1"/>
    <property type="molecule type" value="Genomic_DNA"/>
</dbReference>
<dbReference type="STRING" id="858619.CVAR_0791"/>
<dbReference type="AlphaFoldDB" id="G0HB19"/>
<dbReference type="Proteomes" id="UP000006659">
    <property type="component" value="Chromosome"/>
</dbReference>
<keyword evidence="4" id="KW-0479">Metal-binding</keyword>
<feature type="domain" description="Alcohol dehydrogenase-like N-terminal" evidence="9">
    <location>
        <begin position="44"/>
        <end position="155"/>
    </location>
</feature>
<dbReference type="HOGENOM" id="CLU_026673_20_7_11"/>
<dbReference type="EC" id="1.1.1.1" evidence="3"/>
<gene>
    <name evidence="10" type="primary">adhA2</name>
    <name evidence="10" type="ordered locus">CVAR_0791</name>
</gene>
<dbReference type="InterPro" id="IPR011032">
    <property type="entry name" value="GroES-like_sf"/>
</dbReference>
<comment type="catalytic activity">
    <reaction evidence="8">
        <text>a primary alcohol + NAD(+) = an aldehyde + NADH + H(+)</text>
        <dbReference type="Rhea" id="RHEA:10736"/>
        <dbReference type="ChEBI" id="CHEBI:15378"/>
        <dbReference type="ChEBI" id="CHEBI:15734"/>
        <dbReference type="ChEBI" id="CHEBI:17478"/>
        <dbReference type="ChEBI" id="CHEBI:57540"/>
        <dbReference type="ChEBI" id="CHEBI:57945"/>
        <dbReference type="EC" id="1.1.1.1"/>
    </reaction>
</comment>
<dbReference type="SUPFAM" id="SSF50129">
    <property type="entry name" value="GroES-like"/>
    <property type="match status" value="1"/>
</dbReference>
<dbReference type="InterPro" id="IPR014187">
    <property type="entry name" value="ADH_Zn_typ-2"/>
</dbReference>
<dbReference type="PANTHER" id="PTHR42940">
    <property type="entry name" value="ALCOHOL DEHYDROGENASE 1-RELATED"/>
    <property type="match status" value="1"/>
</dbReference>
<reference evidence="10 11" key="1">
    <citation type="journal article" date="2011" name="BMC Genomics">
        <title>Complete genome sequence of Corynebacterium variabile DSM 44702 isolated from the surface of smear-ripened cheeses and insights into cheese ripening and flavor generation.</title>
        <authorList>
            <person name="Schroeder J."/>
            <person name="Maus I."/>
            <person name="Trost E."/>
            <person name="Tauch A."/>
        </authorList>
    </citation>
    <scope>NUCLEOTIDE SEQUENCE [LARGE SCALE GENOMIC DNA]</scope>
    <source>
        <strain evidence="11">DSM 44702 / JCM 12073 / NCIMB 30131</strain>
    </source>
</reference>
<evidence type="ECO:0000313" key="10">
    <source>
        <dbReference type="EMBL" id="AEK36144.1"/>
    </source>
</evidence>
<dbReference type="GO" id="GO:0008270">
    <property type="term" value="F:zinc ion binding"/>
    <property type="evidence" value="ECO:0007669"/>
    <property type="project" value="InterPro"/>
</dbReference>